<evidence type="ECO:0000313" key="3">
    <source>
        <dbReference type="EMBL" id="MCT8974686.1"/>
    </source>
</evidence>
<evidence type="ECO:0000256" key="1">
    <source>
        <dbReference type="SAM" id="MobiDB-lite"/>
    </source>
</evidence>
<dbReference type="AlphaFoldDB" id="A0AAW5R7Y2"/>
<reference evidence="3 4" key="1">
    <citation type="submission" date="2022-04" db="EMBL/GenBank/DDBJ databases">
        <authorList>
            <person name="Ye Y.-Q."/>
            <person name="Du Z.-J."/>
        </authorList>
    </citation>
    <scope>NUCLEOTIDE SEQUENCE [LARGE SCALE GENOMIC DNA]</scope>
    <source>
        <strain evidence="3 4">A6E488</strain>
    </source>
</reference>
<protein>
    <recommendedName>
        <fullName evidence="5">TolB amino-terminal domain-containing protein</fullName>
    </recommendedName>
</protein>
<feature type="transmembrane region" description="Helical" evidence="2">
    <location>
        <begin position="166"/>
        <end position="187"/>
    </location>
</feature>
<dbReference type="InterPro" id="IPR011990">
    <property type="entry name" value="TPR-like_helical_dom_sf"/>
</dbReference>
<keyword evidence="2" id="KW-1133">Transmembrane helix</keyword>
<name>A0AAW5R7Y2_9HYPH</name>
<feature type="region of interest" description="Disordered" evidence="1">
    <location>
        <begin position="1"/>
        <end position="21"/>
    </location>
</feature>
<sequence>MPSHSTVTRSPIPPSGPSPDEVRVELERILTNPDLQASERRRAFLRYIVEETLSGRADRLKGFSVAIAVFGRDETFDSQTDPVVRLEARRLRRDLDSYYVDAGSHDPVRISIPKGSYVPHFEWHEPALAPNATPAEAGGRTKEPGVGETTGKPDDTAASGRGRRPVLLIAAIMFAILAAAIAGWMLMKRMAGVEPIASADTVNQPAVVVLPFEALGDSETNRYLATGISQELIGDLMLFPGFRIYTFPASQEKDIRAAGPTELGRDLGVAYVVSGSVRAEAEEVRVATQLTDAASGQVLWARAYERPLEPDALIQVQRDLSAEIATELGQPYGVVNSEMNVRLTTPQVSDMHSYVCVLRAYAFRRNFSSADFAPVLQCLEEAVRRDPAYSDAWAMLGWVLVDSGRIGIRGEDKRQEEYDRALQAVTRAATLAPNSPLALKALAAVNHYIGQYDESERLARMAVDLNPYDPEALAQLGWRLAVRGKFEDGIPILKRAIERSANPPGWYFVLVAIDLYLKGDFEQMLSVAERSAPDGRGVSQALIAIAAGELGKRDMARTALAKMSDYESISSDPASYFRRHGATDAITDALETGLEKARRIATGA</sequence>
<proteinExistence type="predicted"/>
<keyword evidence="2" id="KW-0812">Transmembrane</keyword>
<dbReference type="SUPFAM" id="SSF48452">
    <property type="entry name" value="TPR-like"/>
    <property type="match status" value="1"/>
</dbReference>
<evidence type="ECO:0008006" key="5">
    <source>
        <dbReference type="Google" id="ProtNLM"/>
    </source>
</evidence>
<dbReference type="Proteomes" id="UP001320898">
    <property type="component" value="Unassembled WGS sequence"/>
</dbReference>
<gene>
    <name evidence="3" type="ORF">MUB46_22755</name>
</gene>
<comment type="caution">
    <text evidence="3">The sequence shown here is derived from an EMBL/GenBank/DDBJ whole genome shotgun (WGS) entry which is preliminary data.</text>
</comment>
<keyword evidence="4" id="KW-1185">Reference proteome</keyword>
<dbReference type="PANTHER" id="PTHR12558">
    <property type="entry name" value="CELL DIVISION CYCLE 16,23,27"/>
    <property type="match status" value="1"/>
</dbReference>
<evidence type="ECO:0000313" key="4">
    <source>
        <dbReference type="Proteomes" id="UP001320898"/>
    </source>
</evidence>
<dbReference type="EMBL" id="JALIDZ010000014">
    <property type="protein sequence ID" value="MCT8974686.1"/>
    <property type="molecule type" value="Genomic_DNA"/>
</dbReference>
<evidence type="ECO:0000256" key="2">
    <source>
        <dbReference type="SAM" id="Phobius"/>
    </source>
</evidence>
<dbReference type="Gene3D" id="1.25.40.10">
    <property type="entry name" value="Tetratricopeptide repeat domain"/>
    <property type="match status" value="1"/>
</dbReference>
<dbReference type="RefSeq" id="WP_261618275.1">
    <property type="nucleotide sequence ID" value="NZ_JALIDZ010000014.1"/>
</dbReference>
<organism evidence="3 4">
    <name type="scientific">Microbaculum marinisediminis</name>
    <dbReference type="NCBI Taxonomy" id="2931392"/>
    <lineage>
        <taxon>Bacteria</taxon>
        <taxon>Pseudomonadati</taxon>
        <taxon>Pseudomonadota</taxon>
        <taxon>Alphaproteobacteria</taxon>
        <taxon>Hyphomicrobiales</taxon>
        <taxon>Tepidamorphaceae</taxon>
        <taxon>Microbaculum</taxon>
    </lineage>
</organism>
<keyword evidence="2" id="KW-0472">Membrane</keyword>
<feature type="compositionally biased region" description="Basic and acidic residues" evidence="1">
    <location>
        <begin position="139"/>
        <end position="155"/>
    </location>
</feature>
<dbReference type="PANTHER" id="PTHR12558:SF33">
    <property type="entry name" value="BLL7664 PROTEIN"/>
    <property type="match status" value="1"/>
</dbReference>
<dbReference type="Gene3D" id="3.40.50.10070">
    <property type="entry name" value="TolB, N-terminal domain"/>
    <property type="match status" value="1"/>
</dbReference>
<feature type="region of interest" description="Disordered" evidence="1">
    <location>
        <begin position="130"/>
        <end position="159"/>
    </location>
</feature>
<accession>A0AAW5R7Y2</accession>